<sequence length="748" mass="80306">MRTFSLMFVLTLLSCFSSSIFAQALPPESEPQTSFWFERRLGHVVVTAQKIKGVTEPNLAYGYYFAAIGPRPATVNKGYGNCLREAVKDAGTSFVNSLSDEANLFVPVIEPIRSERQVTRTQNALVTARGEFRKAIIAHCQSVGRTDPLRKYIDGTGLALIRRECTAKRCPGLAVPEPPRADGEISEGERRERVFEAVYYWTLIKGFDVTLNQALLLDFDGSGGLAPRVVEYRPGEDWPNRKSPEETQRYFEAGVARILENSNLPRLSPTIASQINLPRPTILRTSIAFRDPQDAYFLGIEAPELKLRSLQDEVARIRLAECKLYRDFENIAEVTKCAGYSIEQAALLDCLNGGPCMPQLAVKADAGALLQASRYTVGDLRLGAYIPRPYSDKPGSFVAMVDTYKACASNKDPSSAAACLVRQSASPNIATQTNCLLERTGANRLDCLTTTTSSRRALEQLRSCVERNSRGCAIEAALPPEWACVAGAKSAGDLKCLTGNLGGDVGRITECLKNKSDAGSRLLCIGGDSIPTSVRQMAACYTTSTSEAAMAACVVGTTLPPEQETVVKCAVESGGDPMAAGVCVAMPLLNLEHSGQKIILQCAASSGGEPITAATCMAGRFTLIELQGCKTAEFGSTGCFGDGNEFQKLAIAITGTKISSESVVGQIVIAHVRVADAVTGVASHALNELSKGGKNTVDGIGRSLENLRKNPLQELANTPENVARELGKGIENLARNVINTIIPGSLSW</sequence>
<accession>A0ABD4YQD8</accession>
<feature type="signal peptide" evidence="1">
    <location>
        <begin position="1"/>
        <end position="24"/>
    </location>
</feature>
<organism evidence="2 3">
    <name type="scientific">Achromobacter mucicolens</name>
    <dbReference type="NCBI Taxonomy" id="1389922"/>
    <lineage>
        <taxon>Bacteria</taxon>
        <taxon>Pseudomonadati</taxon>
        <taxon>Pseudomonadota</taxon>
        <taxon>Betaproteobacteria</taxon>
        <taxon>Burkholderiales</taxon>
        <taxon>Alcaligenaceae</taxon>
        <taxon>Achromobacter</taxon>
    </lineage>
</organism>
<evidence type="ECO:0000313" key="3">
    <source>
        <dbReference type="Proteomes" id="UP001158644"/>
    </source>
</evidence>
<reference evidence="2 3" key="1">
    <citation type="submission" date="2022-09" db="EMBL/GenBank/DDBJ databases">
        <title>Intensive care unit water sources are persistently colonized with multi-drug resistant bacteria and are the site of extensive horizontal gene transfer of antibiotic resistance genes.</title>
        <authorList>
            <person name="Diorio-Toth L."/>
        </authorList>
    </citation>
    <scope>NUCLEOTIDE SEQUENCE [LARGE SCALE GENOMIC DNA]</scope>
    <source>
        <strain evidence="2 3">GD03967</strain>
    </source>
</reference>
<evidence type="ECO:0000313" key="2">
    <source>
        <dbReference type="EMBL" id="MDH1177446.1"/>
    </source>
</evidence>
<name>A0ABD4YQD8_9BURK</name>
<feature type="chain" id="PRO_5044896745" evidence="1">
    <location>
        <begin position="25"/>
        <end position="748"/>
    </location>
</feature>
<dbReference type="PROSITE" id="PS51257">
    <property type="entry name" value="PROKAR_LIPOPROTEIN"/>
    <property type="match status" value="1"/>
</dbReference>
<dbReference type="AlphaFoldDB" id="A0ABD4YQD8"/>
<dbReference type="RefSeq" id="WP_279989716.1">
    <property type="nucleotide sequence ID" value="NZ_JAOBZK010000004.1"/>
</dbReference>
<evidence type="ECO:0000256" key="1">
    <source>
        <dbReference type="SAM" id="SignalP"/>
    </source>
</evidence>
<comment type="caution">
    <text evidence="2">The sequence shown here is derived from an EMBL/GenBank/DDBJ whole genome shotgun (WGS) entry which is preliminary data.</text>
</comment>
<dbReference type="Proteomes" id="UP001158644">
    <property type="component" value="Unassembled WGS sequence"/>
</dbReference>
<gene>
    <name evidence="2" type="ORF">N5C72_05135</name>
</gene>
<keyword evidence="1" id="KW-0732">Signal</keyword>
<protein>
    <submittedName>
        <fullName evidence="2">Uncharacterized protein</fullName>
    </submittedName>
</protein>
<dbReference type="EMBL" id="JAOBZK010000004">
    <property type="protein sequence ID" value="MDH1177446.1"/>
    <property type="molecule type" value="Genomic_DNA"/>
</dbReference>
<proteinExistence type="predicted"/>